<feature type="compositionally biased region" description="Basic and acidic residues" evidence="1">
    <location>
        <begin position="43"/>
        <end position="56"/>
    </location>
</feature>
<sequence>MQTQMRTNELRIDLLRKQNDSLKSSLEQIRMPNHHTILPSVSEELRQEQTDHHSSYTHESLPPKPKQPPLWLLNNEILEQQQTFTETKPSITKIYMPRLTENNYTSHRWIKSDQD</sequence>
<accession>A0A8S3K902</accession>
<feature type="non-terminal residue" evidence="2">
    <location>
        <position position="115"/>
    </location>
</feature>
<proteinExistence type="predicted"/>
<organism evidence="2 3">
    <name type="scientific">Rotaria magnacalcarata</name>
    <dbReference type="NCBI Taxonomy" id="392030"/>
    <lineage>
        <taxon>Eukaryota</taxon>
        <taxon>Metazoa</taxon>
        <taxon>Spiralia</taxon>
        <taxon>Gnathifera</taxon>
        <taxon>Rotifera</taxon>
        <taxon>Eurotatoria</taxon>
        <taxon>Bdelloidea</taxon>
        <taxon>Philodinida</taxon>
        <taxon>Philodinidae</taxon>
        <taxon>Rotaria</taxon>
    </lineage>
</organism>
<gene>
    <name evidence="2" type="ORF">GIL414_LOCUS86590</name>
</gene>
<dbReference type="Proteomes" id="UP000681720">
    <property type="component" value="Unassembled WGS sequence"/>
</dbReference>
<evidence type="ECO:0000256" key="1">
    <source>
        <dbReference type="SAM" id="MobiDB-lite"/>
    </source>
</evidence>
<reference evidence="2" key="1">
    <citation type="submission" date="2021-02" db="EMBL/GenBank/DDBJ databases">
        <authorList>
            <person name="Nowell W R."/>
        </authorList>
    </citation>
    <scope>NUCLEOTIDE SEQUENCE</scope>
</reference>
<protein>
    <submittedName>
        <fullName evidence="2">Uncharacterized protein</fullName>
    </submittedName>
</protein>
<dbReference type="EMBL" id="CAJOBJ010375732">
    <property type="protein sequence ID" value="CAF5225413.1"/>
    <property type="molecule type" value="Genomic_DNA"/>
</dbReference>
<evidence type="ECO:0000313" key="2">
    <source>
        <dbReference type="EMBL" id="CAF5225413.1"/>
    </source>
</evidence>
<comment type="caution">
    <text evidence="2">The sequence shown here is derived from an EMBL/GenBank/DDBJ whole genome shotgun (WGS) entry which is preliminary data.</text>
</comment>
<feature type="region of interest" description="Disordered" evidence="1">
    <location>
        <begin position="40"/>
        <end position="69"/>
    </location>
</feature>
<evidence type="ECO:0000313" key="3">
    <source>
        <dbReference type="Proteomes" id="UP000681720"/>
    </source>
</evidence>
<dbReference type="AlphaFoldDB" id="A0A8S3K902"/>
<name>A0A8S3K902_9BILA</name>